<dbReference type="Gene3D" id="2.40.30.170">
    <property type="match status" value="1"/>
</dbReference>
<keyword evidence="3" id="KW-0175">Coiled coil</keyword>
<dbReference type="RefSeq" id="WP_107243831.1">
    <property type="nucleotide sequence ID" value="NZ_PYMJ01000018.1"/>
</dbReference>
<dbReference type="SUPFAM" id="SSF111369">
    <property type="entry name" value="HlyD-like secretion proteins"/>
    <property type="match status" value="1"/>
</dbReference>
<comment type="similarity">
    <text evidence="2">Belongs to the membrane fusion protein (MFP) (TC 8.A.1) family.</text>
</comment>
<evidence type="ECO:0000256" key="3">
    <source>
        <dbReference type="SAM" id="Coils"/>
    </source>
</evidence>
<evidence type="ECO:0000313" key="8">
    <source>
        <dbReference type="EMBL" id="PSU46937.1"/>
    </source>
</evidence>
<comment type="subcellular location">
    <subcellularLocation>
        <location evidence="1">Cell inner membrane</location>
        <topology evidence="1">Lipid-anchor</topology>
    </subcellularLocation>
</comment>
<dbReference type="EMBL" id="PYMJ01000018">
    <property type="protein sequence ID" value="PSU46937.1"/>
    <property type="molecule type" value="Genomic_DNA"/>
</dbReference>
<dbReference type="OrthoDB" id="9800613at2"/>
<dbReference type="InterPro" id="IPR006143">
    <property type="entry name" value="RND_pump_MFP"/>
</dbReference>
<dbReference type="Gene3D" id="1.10.287.470">
    <property type="entry name" value="Helix hairpin bin"/>
    <property type="match status" value="1"/>
</dbReference>
<gene>
    <name evidence="8" type="ORF">C9J12_17165</name>
</gene>
<dbReference type="GO" id="GO:0022857">
    <property type="term" value="F:transmembrane transporter activity"/>
    <property type="evidence" value="ECO:0007669"/>
    <property type="project" value="InterPro"/>
</dbReference>
<keyword evidence="9" id="KW-1185">Reference proteome</keyword>
<evidence type="ECO:0000256" key="2">
    <source>
        <dbReference type="ARBA" id="ARBA00009477"/>
    </source>
</evidence>
<dbReference type="GO" id="GO:0005886">
    <property type="term" value="C:plasma membrane"/>
    <property type="evidence" value="ECO:0007669"/>
    <property type="project" value="TreeGrafter"/>
</dbReference>
<evidence type="ECO:0000259" key="4">
    <source>
        <dbReference type="Pfam" id="PF25876"/>
    </source>
</evidence>
<dbReference type="InterPro" id="IPR058624">
    <property type="entry name" value="MdtA-like_HH"/>
</dbReference>
<accession>A0A2T3JDH0</accession>
<dbReference type="InterPro" id="IPR058626">
    <property type="entry name" value="MdtA-like_b-barrel"/>
</dbReference>
<evidence type="ECO:0000313" key="9">
    <source>
        <dbReference type="Proteomes" id="UP000240987"/>
    </source>
</evidence>
<reference evidence="8 9" key="1">
    <citation type="submission" date="2018-01" db="EMBL/GenBank/DDBJ databases">
        <title>Whole genome sequencing of Histamine producing bacteria.</title>
        <authorList>
            <person name="Butler K."/>
        </authorList>
    </citation>
    <scope>NUCLEOTIDE SEQUENCE [LARGE SCALE GENOMIC DNA]</scope>
    <source>
        <strain evidence="8 9">JCM 12947</strain>
    </source>
</reference>
<dbReference type="Pfam" id="PF25944">
    <property type="entry name" value="Beta-barrel_RND"/>
    <property type="match status" value="1"/>
</dbReference>
<dbReference type="NCBIfam" id="TIGR01730">
    <property type="entry name" value="RND_mfp"/>
    <property type="match status" value="1"/>
</dbReference>
<dbReference type="InterPro" id="IPR058625">
    <property type="entry name" value="MdtA-like_BSH"/>
</dbReference>
<proteinExistence type="inferred from homology"/>
<organism evidence="8 9">
    <name type="scientific">Photobacterium frigidiphilum</name>
    <dbReference type="NCBI Taxonomy" id="264736"/>
    <lineage>
        <taxon>Bacteria</taxon>
        <taxon>Pseudomonadati</taxon>
        <taxon>Pseudomonadota</taxon>
        <taxon>Gammaproteobacteria</taxon>
        <taxon>Vibrionales</taxon>
        <taxon>Vibrionaceae</taxon>
        <taxon>Photobacterium</taxon>
    </lineage>
</organism>
<feature type="domain" description="Multidrug resistance protein MdtA-like alpha-helical hairpin" evidence="4">
    <location>
        <begin position="99"/>
        <end position="168"/>
    </location>
</feature>
<feature type="domain" description="Multidrug resistance protein MdtA-like C-terminal permuted SH3" evidence="7">
    <location>
        <begin position="298"/>
        <end position="357"/>
    </location>
</feature>
<dbReference type="Pfam" id="PF25917">
    <property type="entry name" value="BSH_RND"/>
    <property type="match status" value="1"/>
</dbReference>
<evidence type="ECO:0000259" key="5">
    <source>
        <dbReference type="Pfam" id="PF25917"/>
    </source>
</evidence>
<evidence type="ECO:0000256" key="1">
    <source>
        <dbReference type="ARBA" id="ARBA00004519"/>
    </source>
</evidence>
<feature type="coiled-coil region" evidence="3">
    <location>
        <begin position="99"/>
        <end position="157"/>
    </location>
</feature>
<feature type="domain" description="Multidrug resistance protein MdtA-like beta-barrel" evidence="6">
    <location>
        <begin position="205"/>
        <end position="291"/>
    </location>
</feature>
<dbReference type="Gene3D" id="2.40.420.20">
    <property type="match status" value="1"/>
</dbReference>
<dbReference type="AlphaFoldDB" id="A0A2T3JDH0"/>
<dbReference type="GO" id="GO:0046677">
    <property type="term" value="P:response to antibiotic"/>
    <property type="evidence" value="ECO:0007669"/>
    <property type="project" value="TreeGrafter"/>
</dbReference>
<name>A0A2T3JDH0_9GAMM</name>
<dbReference type="PROSITE" id="PS51257">
    <property type="entry name" value="PROKAR_LIPOPROTEIN"/>
    <property type="match status" value="1"/>
</dbReference>
<dbReference type="InterPro" id="IPR058627">
    <property type="entry name" value="MdtA-like_C"/>
</dbReference>
<dbReference type="PANTHER" id="PTHR30158">
    <property type="entry name" value="ACRA/E-RELATED COMPONENT OF DRUG EFFLUX TRANSPORTER"/>
    <property type="match status" value="1"/>
</dbReference>
<evidence type="ECO:0000259" key="6">
    <source>
        <dbReference type="Pfam" id="PF25944"/>
    </source>
</evidence>
<dbReference type="Gene3D" id="2.40.50.100">
    <property type="match status" value="1"/>
</dbReference>
<comment type="caution">
    <text evidence="8">The sequence shown here is derived from an EMBL/GenBank/DDBJ whole genome shotgun (WGS) entry which is preliminary data.</text>
</comment>
<dbReference type="GO" id="GO:0030313">
    <property type="term" value="C:cell envelope"/>
    <property type="evidence" value="ECO:0007669"/>
    <property type="project" value="UniProtKB-SubCell"/>
</dbReference>
<protein>
    <submittedName>
        <fullName evidence="8">Efflux transporter periplasmic adaptor subunit</fullName>
    </submittedName>
</protein>
<feature type="domain" description="Multidrug resistance protein MdtA-like barrel-sandwich hybrid" evidence="5">
    <location>
        <begin position="60"/>
        <end position="190"/>
    </location>
</feature>
<dbReference type="Proteomes" id="UP000240987">
    <property type="component" value="Unassembled WGS sequence"/>
</dbReference>
<sequence length="374" mass="40745">MNKKLIIATLVSASLLAGCGDKVSGQKSPQGPLVVVEPVTVIDYQQGKQYVGRTEALEDVLITAQVSGYLKERFFTEGQLVEKGQLLFQIEPAAYEAKLASAQAAISQAEANLKKADLDFKRGQNLLPKGSISESEFDRLTAENLSAIAQLKAAKAQYHSAEVDLSYTSISAPFSGRISDSKVSLGDLVSPSSGVLTTLVSLNPMQTTFNLSERERLDLGIDYLDGSGEGKGNVEVLLTLNNGEEYEHLGEVDFIGNRIDLNTGTIAMRAKFDNPDQRLLPGQHVQVFLREKIPVKKIVIPRRAVQSDLEGDFVMVLKEDNVAERRNVAMGPQTVQGIIIADGIDETDIVMTKGLQRVRNGITVRVEETEAKDK</sequence>
<dbReference type="Pfam" id="PF25876">
    <property type="entry name" value="HH_MFP_RND"/>
    <property type="match status" value="1"/>
</dbReference>
<evidence type="ECO:0000259" key="7">
    <source>
        <dbReference type="Pfam" id="PF25967"/>
    </source>
</evidence>
<dbReference type="Pfam" id="PF25967">
    <property type="entry name" value="RND-MFP_C"/>
    <property type="match status" value="1"/>
</dbReference>